<proteinExistence type="predicted"/>
<comment type="caution">
    <text evidence="1">The sequence shown here is derived from an EMBL/GenBank/DDBJ whole genome shotgun (WGS) entry which is preliminary data.</text>
</comment>
<dbReference type="AlphaFoldDB" id="A0A498MRE3"/>
<evidence type="ECO:0000313" key="1">
    <source>
        <dbReference type="EMBL" id="RXN21086.1"/>
    </source>
</evidence>
<keyword evidence="2" id="KW-1185">Reference proteome</keyword>
<protein>
    <submittedName>
        <fullName evidence="1">Uncharacterized protein</fullName>
    </submittedName>
</protein>
<name>A0A498MRE3_LABRO</name>
<dbReference type="Proteomes" id="UP000290572">
    <property type="component" value="Unassembled WGS sequence"/>
</dbReference>
<sequence>MGGEFSISKLLTDDTCHVLKCAGDESSKEVTDFGTDSFLACHSRHQQNRRWNRTGRSGTRRASGQLSVGRDLWGLSVRRMSGSPVLPAVQPP</sequence>
<organism evidence="1 2">
    <name type="scientific">Labeo rohita</name>
    <name type="common">Indian major carp</name>
    <name type="synonym">Cyprinus rohita</name>
    <dbReference type="NCBI Taxonomy" id="84645"/>
    <lineage>
        <taxon>Eukaryota</taxon>
        <taxon>Metazoa</taxon>
        <taxon>Chordata</taxon>
        <taxon>Craniata</taxon>
        <taxon>Vertebrata</taxon>
        <taxon>Euteleostomi</taxon>
        <taxon>Actinopterygii</taxon>
        <taxon>Neopterygii</taxon>
        <taxon>Teleostei</taxon>
        <taxon>Ostariophysi</taxon>
        <taxon>Cypriniformes</taxon>
        <taxon>Cyprinidae</taxon>
        <taxon>Labeoninae</taxon>
        <taxon>Labeonini</taxon>
        <taxon>Labeo</taxon>
    </lineage>
</organism>
<gene>
    <name evidence="1" type="ORF">ROHU_024472</name>
</gene>
<evidence type="ECO:0000313" key="2">
    <source>
        <dbReference type="Proteomes" id="UP000290572"/>
    </source>
</evidence>
<dbReference type="EMBL" id="QBIY01012622">
    <property type="protein sequence ID" value="RXN21086.1"/>
    <property type="molecule type" value="Genomic_DNA"/>
</dbReference>
<accession>A0A498MRE3</accession>
<reference evidence="1 2" key="1">
    <citation type="submission" date="2018-03" db="EMBL/GenBank/DDBJ databases">
        <title>Draft genome sequence of Rohu Carp (Labeo rohita).</title>
        <authorList>
            <person name="Das P."/>
            <person name="Kushwaha B."/>
            <person name="Joshi C.G."/>
            <person name="Kumar D."/>
            <person name="Nagpure N.S."/>
            <person name="Sahoo L."/>
            <person name="Das S.P."/>
            <person name="Bit A."/>
            <person name="Patnaik S."/>
            <person name="Meher P.K."/>
            <person name="Jayasankar P."/>
            <person name="Koringa P.G."/>
            <person name="Patel N.V."/>
            <person name="Hinsu A.T."/>
            <person name="Kumar R."/>
            <person name="Pandey M."/>
            <person name="Agarwal S."/>
            <person name="Srivastava S."/>
            <person name="Singh M."/>
            <person name="Iquebal M.A."/>
            <person name="Jaiswal S."/>
            <person name="Angadi U.B."/>
            <person name="Kumar N."/>
            <person name="Raza M."/>
            <person name="Shah T.M."/>
            <person name="Rai A."/>
            <person name="Jena J.K."/>
        </authorList>
    </citation>
    <scope>NUCLEOTIDE SEQUENCE [LARGE SCALE GENOMIC DNA]</scope>
    <source>
        <strain evidence="1">DASCIFA01</strain>
        <tissue evidence="1">Testis</tissue>
    </source>
</reference>